<evidence type="ECO:0000313" key="2">
    <source>
        <dbReference type="Proteomes" id="UP000218231"/>
    </source>
</evidence>
<accession>A0A2A2JZM8</accession>
<proteinExistence type="predicted"/>
<dbReference type="AntiFam" id="ANF00192">
    <property type="entry name" value="Shadow ORF (opposite ethA)"/>
</dbReference>
<gene>
    <name evidence="1" type="ORF">WR25_02361</name>
</gene>
<comment type="caution">
    <text evidence="1">The sequence shown here is derived from an EMBL/GenBank/DDBJ whole genome shotgun (WGS) entry which is preliminary data.</text>
</comment>
<sequence length="544" mass="58983">MHRHVRYAAEAEALFRHCAAAQQFDIAEVVHRHHPGLTRPLPRHAVERALHIAGTKVQQRAGFDPGRRLWLADVVAFARHETEQAAEVVAQQADLQGPGRVGVAHRESEVGHAGEHHAFVGQGLVEHHRLAVLVQGDATEHLYVEPGGRDDDVGLQRPARFEQYAGLGEALDMVGDDVGLAGTDGFEQVALGHRAQTLVPRVVGWVEVHVDRVVLRQLLAGQPQQQFFRELGETLAEAPERQGDLGVLVARQGIGGLRRQDLAQERGNPVGGRLIDDVGRRALQHGDAGDLVCHGRNQRYRGRATADDDHALARIVEVLRPVLRVNDLALELLGALEAGAAFDRTHLSRLAFLDAHCPQASVALPVGRDDFLLVLDERLQLVLVDGFAQVLENVRGIRQGFRLGPGLEVETEGVEVRVGADAGITEQVPGAAHAFAGLENCERPVGLLASQIGRRADARHTGSNDQNVERLNRKSSVRGHVASYSMTARAPANAWGESFWEKGTANAARSPCGSIYRALCIQDCRVAPEHGISGWPLSSFPPAA</sequence>
<protein>
    <submittedName>
        <fullName evidence="1">Uncharacterized protein</fullName>
    </submittedName>
</protein>
<evidence type="ECO:0000313" key="1">
    <source>
        <dbReference type="EMBL" id="PAV67236.1"/>
    </source>
</evidence>
<name>A0A2A2JZM8_9BILA</name>
<dbReference type="AlphaFoldDB" id="A0A2A2JZM8"/>
<keyword evidence="2" id="KW-1185">Reference proteome</keyword>
<dbReference type="EMBL" id="LIAE01009975">
    <property type="protein sequence ID" value="PAV67236.1"/>
    <property type="molecule type" value="Genomic_DNA"/>
</dbReference>
<dbReference type="Proteomes" id="UP000218231">
    <property type="component" value="Unassembled WGS sequence"/>
</dbReference>
<organism evidence="1 2">
    <name type="scientific">Diploscapter pachys</name>
    <dbReference type="NCBI Taxonomy" id="2018661"/>
    <lineage>
        <taxon>Eukaryota</taxon>
        <taxon>Metazoa</taxon>
        <taxon>Ecdysozoa</taxon>
        <taxon>Nematoda</taxon>
        <taxon>Chromadorea</taxon>
        <taxon>Rhabditida</taxon>
        <taxon>Rhabditina</taxon>
        <taxon>Rhabditomorpha</taxon>
        <taxon>Rhabditoidea</taxon>
        <taxon>Rhabditidae</taxon>
        <taxon>Diploscapter</taxon>
    </lineage>
</organism>
<reference evidence="1 2" key="1">
    <citation type="journal article" date="2017" name="Curr. Biol.">
        <title>Genome architecture and evolution of a unichromosomal asexual nematode.</title>
        <authorList>
            <person name="Fradin H."/>
            <person name="Zegar C."/>
            <person name="Gutwein M."/>
            <person name="Lucas J."/>
            <person name="Kovtun M."/>
            <person name="Corcoran D."/>
            <person name="Baugh L.R."/>
            <person name="Kiontke K."/>
            <person name="Gunsalus K."/>
            <person name="Fitch D.H."/>
            <person name="Piano F."/>
        </authorList>
    </citation>
    <scope>NUCLEOTIDE SEQUENCE [LARGE SCALE GENOMIC DNA]</scope>
    <source>
        <strain evidence="1">PF1309</strain>
    </source>
</reference>